<keyword evidence="7" id="KW-0752">Steroid biosynthesis</keyword>
<dbReference type="EMBL" id="JABELV010000001">
    <property type="protein sequence ID" value="KAG7580147.1"/>
    <property type="molecule type" value="Genomic_DNA"/>
</dbReference>
<evidence type="ECO:0000256" key="6">
    <source>
        <dbReference type="ARBA" id="ARBA00022857"/>
    </source>
</evidence>
<proteinExistence type="inferred from homology"/>
<evidence type="ECO:0000256" key="2">
    <source>
        <dbReference type="ARBA" id="ARBA00005402"/>
    </source>
</evidence>
<evidence type="ECO:0000256" key="16">
    <source>
        <dbReference type="ARBA" id="ARBA00060638"/>
    </source>
</evidence>
<feature type="transmembrane region" description="Helical" evidence="20">
    <location>
        <begin position="336"/>
        <end position="355"/>
    </location>
</feature>
<evidence type="ECO:0000256" key="9">
    <source>
        <dbReference type="ARBA" id="ARBA00023002"/>
    </source>
</evidence>
<feature type="transmembrane region" description="Helical" evidence="20">
    <location>
        <begin position="266"/>
        <end position="286"/>
    </location>
</feature>
<evidence type="ECO:0000256" key="11">
    <source>
        <dbReference type="ARBA" id="ARBA00023098"/>
    </source>
</evidence>
<dbReference type="Gene3D" id="1.20.120.1630">
    <property type="match status" value="1"/>
</dbReference>
<evidence type="ECO:0000256" key="5">
    <source>
        <dbReference type="ARBA" id="ARBA00022692"/>
    </source>
</evidence>
<evidence type="ECO:0000256" key="10">
    <source>
        <dbReference type="ARBA" id="ARBA00023011"/>
    </source>
</evidence>
<dbReference type="PANTHER" id="PTHR21257:SF52">
    <property type="entry name" value="DELTA(14)-STEROL REDUCTASE TM7SF2"/>
    <property type="match status" value="1"/>
</dbReference>
<evidence type="ECO:0000256" key="12">
    <source>
        <dbReference type="ARBA" id="ARBA00023136"/>
    </source>
</evidence>
<feature type="transmembrane region" description="Helical" evidence="20">
    <location>
        <begin position="143"/>
        <end position="160"/>
    </location>
</feature>
<keyword evidence="12 20" id="KW-0472">Membrane</keyword>
<dbReference type="FunFam" id="1.20.120.1630:FF:000009">
    <property type="entry name" value="C-14 sterol reductase"/>
    <property type="match status" value="1"/>
</dbReference>
<feature type="transmembrane region" description="Helical" evidence="20">
    <location>
        <begin position="403"/>
        <end position="432"/>
    </location>
</feature>
<comment type="similarity">
    <text evidence="2">Belongs to the ERG4/ERG24 family.</text>
</comment>
<organism evidence="21 22">
    <name type="scientific">Filobasidium floriforme</name>
    <dbReference type="NCBI Taxonomy" id="5210"/>
    <lineage>
        <taxon>Eukaryota</taxon>
        <taxon>Fungi</taxon>
        <taxon>Dikarya</taxon>
        <taxon>Basidiomycota</taxon>
        <taxon>Agaricomycotina</taxon>
        <taxon>Tremellomycetes</taxon>
        <taxon>Filobasidiales</taxon>
        <taxon>Filobasidiaceae</taxon>
        <taxon>Filobasidium</taxon>
    </lineage>
</organism>
<evidence type="ECO:0000256" key="18">
    <source>
        <dbReference type="ARBA" id="ARBA00077841"/>
    </source>
</evidence>
<dbReference type="InterPro" id="IPR001171">
    <property type="entry name" value="ERG24_DHCR-like"/>
</dbReference>
<dbReference type="Pfam" id="PF01222">
    <property type="entry name" value="ERG4_ERG24"/>
    <property type="match status" value="1"/>
</dbReference>
<reference evidence="21" key="1">
    <citation type="submission" date="2020-04" db="EMBL/GenBank/DDBJ databases">
        <title>Analysis of mating type loci in Filobasidium floriforme.</title>
        <authorList>
            <person name="Nowrousian M."/>
        </authorList>
    </citation>
    <scope>NUCLEOTIDE SEQUENCE</scope>
    <source>
        <strain evidence="21">CBS 6242</strain>
    </source>
</reference>
<keyword evidence="5 20" id="KW-0812">Transmembrane</keyword>
<evidence type="ECO:0000256" key="14">
    <source>
        <dbReference type="ARBA" id="ARBA00023221"/>
    </source>
</evidence>
<dbReference type="GO" id="GO:0050613">
    <property type="term" value="F:Delta14-sterol reductase activity"/>
    <property type="evidence" value="ECO:0007669"/>
    <property type="project" value="UniProtKB-EC"/>
</dbReference>
<dbReference type="InterPro" id="IPR018083">
    <property type="entry name" value="Sterol_reductase_CS"/>
</dbReference>
<comment type="catalytic activity">
    <reaction evidence="15">
        <text>4,4-dimethyl-5alpha-cholesta-8,24-dien-3beta-ol + NADP(+) = 4,4-dimethyl-5alpha-cholesta-8,14,24-trien-3beta-ol + NADPH + H(+)</text>
        <dbReference type="Rhea" id="RHEA:18561"/>
        <dbReference type="ChEBI" id="CHEBI:15378"/>
        <dbReference type="ChEBI" id="CHEBI:17813"/>
        <dbReference type="ChEBI" id="CHEBI:18364"/>
        <dbReference type="ChEBI" id="CHEBI:57783"/>
        <dbReference type="ChEBI" id="CHEBI:58349"/>
        <dbReference type="EC" id="1.3.1.70"/>
    </reaction>
    <physiologicalReaction direction="right-to-left" evidence="15">
        <dbReference type="Rhea" id="RHEA:18563"/>
    </physiologicalReaction>
</comment>
<keyword evidence="9" id="KW-0560">Oxidoreductase</keyword>
<evidence type="ECO:0000256" key="15">
    <source>
        <dbReference type="ARBA" id="ARBA00052254"/>
    </source>
</evidence>
<evidence type="ECO:0000256" key="8">
    <source>
        <dbReference type="ARBA" id="ARBA00022989"/>
    </source>
</evidence>
<comment type="pathway">
    <text evidence="16">Steroid biosynthesis; zymosterol biosynthesis; zymosterol from lanosterol: step 2/6.</text>
</comment>
<keyword evidence="13" id="KW-1207">Sterol metabolism</keyword>
<feature type="transmembrane region" description="Helical" evidence="20">
    <location>
        <begin position="172"/>
        <end position="195"/>
    </location>
</feature>
<evidence type="ECO:0000256" key="17">
    <source>
        <dbReference type="ARBA" id="ARBA00074394"/>
    </source>
</evidence>
<comment type="subcellular location">
    <subcellularLocation>
        <location evidence="1">Membrane</location>
        <topology evidence="1">Multi-pass membrane protein</topology>
    </subcellularLocation>
</comment>
<evidence type="ECO:0000313" key="21">
    <source>
        <dbReference type="EMBL" id="KAG7580147.1"/>
    </source>
</evidence>
<evidence type="ECO:0000256" key="4">
    <source>
        <dbReference type="ARBA" id="ARBA00022516"/>
    </source>
</evidence>
<evidence type="ECO:0000256" key="13">
    <source>
        <dbReference type="ARBA" id="ARBA00023166"/>
    </source>
</evidence>
<evidence type="ECO:0000313" key="22">
    <source>
        <dbReference type="Proteomes" id="UP000812966"/>
    </source>
</evidence>
<name>A0A8K0JSA9_9TREE</name>
<keyword evidence="10" id="KW-0756">Sterol biosynthesis</keyword>
<accession>A0A8K0JSA9</accession>
<dbReference type="EC" id="1.3.1.70" evidence="3"/>
<protein>
    <recommendedName>
        <fullName evidence="17">Delta(14)-sterol reductase ERG24</fullName>
        <ecNumber evidence="3">1.3.1.70</ecNumber>
    </recommendedName>
    <alternativeName>
        <fullName evidence="19">C-14 sterol reductase ERG24</fullName>
    </alternativeName>
    <alternativeName>
        <fullName evidence="18">Sterol C14-reductase ERG24</fullName>
    </alternativeName>
</protein>
<evidence type="ECO:0000256" key="20">
    <source>
        <dbReference type="SAM" id="Phobius"/>
    </source>
</evidence>
<gene>
    <name evidence="21" type="ORF">FFLO_00118</name>
</gene>
<dbReference type="PANTHER" id="PTHR21257">
    <property type="entry name" value="DELTA(14)-STEROL REDUCTASE"/>
    <property type="match status" value="1"/>
</dbReference>
<feature type="transmembrane region" description="Helical" evidence="20">
    <location>
        <begin position="46"/>
        <end position="67"/>
    </location>
</feature>
<dbReference type="GO" id="GO:0005789">
    <property type="term" value="C:endoplasmic reticulum membrane"/>
    <property type="evidence" value="ECO:0007669"/>
    <property type="project" value="TreeGrafter"/>
</dbReference>
<evidence type="ECO:0000256" key="7">
    <source>
        <dbReference type="ARBA" id="ARBA00022955"/>
    </source>
</evidence>
<keyword evidence="11" id="KW-0443">Lipid metabolism</keyword>
<sequence>MSVLDTPPQDEVVTTITATTHVELPLHPKKPTYDELNPKSSPTEFLGPWGTLAVTLLTPLFCNLLFIGCNERTGCPPSWNRAEGRLEFSRYDFSLMVDKLFDGKAFLVYIGWYTYMVLCWAYIPGDWVEGTLMRNGKKQMYKINAFSTLLLTAGLMIIPMSTSKGQEGLSWLYDHWLGLVNASILMAIFQSVWVYSWSFQSGELLAKGGNSGVFIYDFFMGRPLNPTPPGYPEFDIKQFNELRPGLILWLVLNVACLCEQSIRLGGLANVTASMWLVFVMQSLYVVDAVYNETSVLTTMDITTDGFGFMLAIGDLAWVPFTYTLQARYLAFNPVRLSALSVIGIVATEATGYYIFRSSNWEKDAFRSGRNPRNLDFIATKRGTKLLTSGWWGRSRHPNYFGDWLMALAWCLPTGLNTPITYFYLVFFVILLLHRQIRDDEACKEKYGSDWDRYCEKVPYRIIPYVVSSRSV</sequence>
<dbReference type="Proteomes" id="UP000812966">
    <property type="component" value="Unassembled WGS sequence"/>
</dbReference>
<dbReference type="AlphaFoldDB" id="A0A8K0JSA9"/>
<keyword evidence="4" id="KW-0444">Lipid biosynthesis</keyword>
<comment type="caution">
    <text evidence="21">The sequence shown here is derived from an EMBL/GenBank/DDBJ whole genome shotgun (WGS) entry which is preliminary data.</text>
</comment>
<dbReference type="GO" id="GO:0006696">
    <property type="term" value="P:ergosterol biosynthetic process"/>
    <property type="evidence" value="ECO:0007669"/>
    <property type="project" value="TreeGrafter"/>
</dbReference>
<keyword evidence="14" id="KW-0753">Steroid metabolism</keyword>
<evidence type="ECO:0000256" key="19">
    <source>
        <dbReference type="ARBA" id="ARBA00083315"/>
    </source>
</evidence>
<dbReference type="PROSITE" id="PS01018">
    <property type="entry name" value="STEROL_REDUCT_2"/>
    <property type="match status" value="1"/>
</dbReference>
<feature type="transmembrane region" description="Helical" evidence="20">
    <location>
        <begin position="306"/>
        <end position="324"/>
    </location>
</feature>
<keyword evidence="22" id="KW-1185">Reference proteome</keyword>
<evidence type="ECO:0000256" key="1">
    <source>
        <dbReference type="ARBA" id="ARBA00004141"/>
    </source>
</evidence>
<evidence type="ECO:0000256" key="3">
    <source>
        <dbReference type="ARBA" id="ARBA00012413"/>
    </source>
</evidence>
<keyword evidence="6" id="KW-0521">NADP</keyword>
<keyword evidence="8 20" id="KW-1133">Transmembrane helix</keyword>